<comment type="caution">
    <text evidence="9">The sequence shown here is derived from an EMBL/GenBank/DDBJ whole genome shotgun (WGS) entry which is preliminary data.</text>
</comment>
<proteinExistence type="inferred from homology"/>
<gene>
    <name evidence="9" type="ORF">PENSUB_11605</name>
</gene>
<dbReference type="InterPro" id="IPR007276">
    <property type="entry name" value="Nop14"/>
</dbReference>
<dbReference type="AlphaFoldDB" id="A0A1Q5T256"/>
<protein>
    <recommendedName>
        <fullName evidence="11">Nucleolar complex protein 14</fullName>
    </recommendedName>
</protein>
<name>A0A1Q5T256_9EURO</name>
<feature type="compositionally biased region" description="Acidic residues" evidence="8">
    <location>
        <begin position="362"/>
        <end position="371"/>
    </location>
</feature>
<feature type="compositionally biased region" description="Basic and acidic residues" evidence="8">
    <location>
        <begin position="305"/>
        <end position="361"/>
    </location>
</feature>
<evidence type="ECO:0000256" key="4">
    <source>
        <dbReference type="ARBA" id="ARBA00022552"/>
    </source>
</evidence>
<keyword evidence="4" id="KW-0698">rRNA processing</keyword>
<feature type="compositionally biased region" description="Acidic residues" evidence="8">
    <location>
        <begin position="434"/>
        <end position="454"/>
    </location>
</feature>
<evidence type="ECO:0000313" key="9">
    <source>
        <dbReference type="EMBL" id="OKO94338.1"/>
    </source>
</evidence>
<dbReference type="STRING" id="1316194.A0A1Q5T256"/>
<dbReference type="Proteomes" id="UP000186955">
    <property type="component" value="Unassembled WGS sequence"/>
</dbReference>
<feature type="region of interest" description="Disordered" evidence="8">
    <location>
        <begin position="1"/>
        <end position="149"/>
    </location>
</feature>
<dbReference type="GO" id="GO:0030490">
    <property type="term" value="P:maturation of SSU-rRNA"/>
    <property type="evidence" value="ECO:0007669"/>
    <property type="project" value="TreeGrafter"/>
</dbReference>
<comment type="subcellular location">
    <subcellularLocation>
        <location evidence="1">Nucleus</location>
        <location evidence="1">Nucleolus</location>
    </subcellularLocation>
</comment>
<comment type="similarity">
    <text evidence="2">Belongs to the NOP14 family.</text>
</comment>
<dbReference type="Pfam" id="PF04147">
    <property type="entry name" value="Nop14"/>
    <property type="match status" value="1"/>
</dbReference>
<evidence type="ECO:0000313" key="10">
    <source>
        <dbReference type="Proteomes" id="UP000186955"/>
    </source>
</evidence>
<feature type="compositionally biased region" description="Basic and acidic residues" evidence="8">
    <location>
        <begin position="224"/>
        <end position="254"/>
    </location>
</feature>
<feature type="compositionally biased region" description="Acidic residues" evidence="8">
    <location>
        <begin position="378"/>
        <end position="389"/>
    </location>
</feature>
<feature type="compositionally biased region" description="Polar residues" evidence="8">
    <location>
        <begin position="37"/>
        <end position="46"/>
    </location>
</feature>
<keyword evidence="7" id="KW-0175">Coiled coil</keyword>
<feature type="compositionally biased region" description="Basic and acidic residues" evidence="8">
    <location>
        <begin position="67"/>
        <end position="79"/>
    </location>
</feature>
<keyword evidence="5" id="KW-0539">Nucleus</keyword>
<feature type="compositionally biased region" description="Basic and acidic residues" evidence="8">
    <location>
        <begin position="128"/>
        <end position="148"/>
    </location>
</feature>
<feature type="compositionally biased region" description="Acidic residues" evidence="8">
    <location>
        <begin position="255"/>
        <end position="269"/>
    </location>
</feature>
<dbReference type="PANTHER" id="PTHR23183">
    <property type="entry name" value="NOP14"/>
    <property type="match status" value="1"/>
</dbReference>
<evidence type="ECO:0008006" key="11">
    <source>
        <dbReference type="Google" id="ProtNLM"/>
    </source>
</evidence>
<feature type="compositionally biased region" description="Acidic residues" evidence="8">
    <location>
        <begin position="181"/>
        <end position="195"/>
    </location>
</feature>
<dbReference type="OrthoDB" id="441771at2759"/>
<evidence type="ECO:0000256" key="7">
    <source>
        <dbReference type="SAM" id="Coils"/>
    </source>
</evidence>
<dbReference type="PANTHER" id="PTHR23183:SF0">
    <property type="entry name" value="NUCLEOLAR PROTEIN 14"/>
    <property type="match status" value="1"/>
</dbReference>
<reference evidence="9 10" key="1">
    <citation type="submission" date="2016-10" db="EMBL/GenBank/DDBJ databases">
        <title>Genome sequence of the ascomycete fungus Penicillium subrubescens.</title>
        <authorList>
            <person name="De Vries R.P."/>
            <person name="Peng M."/>
            <person name="Dilokpimol A."/>
            <person name="Hilden K."/>
            <person name="Makela M.R."/>
            <person name="Grigoriev I."/>
            <person name="Riley R."/>
            <person name="Granchi Z."/>
        </authorList>
    </citation>
    <scope>NUCLEOTIDE SEQUENCE [LARGE SCALE GENOMIC DNA]</scope>
    <source>
        <strain evidence="9 10">CBS 132785</strain>
    </source>
</reference>
<sequence>MPPSQLKQLKASLRESGVVGPQQSKKQKRQNAKSGVGAQNRNQRNAALQAIRDRFNPFEIRPTATRSKFETTTRDDNSKKATGRRPGVTKSLGEERRRATLLQEMNSRNKVGGLVDRRFGENDPTMTPEERAAERFARESQKKMRKESMFNLEEDEEEFQLTHMGQSLTLDGTIVDGMTVDDFDAGDLEGAESDEEASRKRKRFGEDDEDAEDFIDFGEDGEDQPERKKSKAEVMKEVIAKSKFHKAERQKAKEDDDDLRDELDQELPDLFEALRGMKAPAKPEPVKQDLDTMNPERAAMLQIPEGKDTEKEYDQRLKQLTFDKRSQPTDRTKTEEEKVEEEAKRLKKLEEDRQRRMRGEQLSDEEEEESDKDSFFQGDEDDEESEVDDAAAFGLHTTSYEPRPELAVEDEDDFVIDDDLVETRSNVSLSLDGSDIEEEELSDEDDAEESEEEDELINGMTLPAASSAAASTAVQVNQTADGKLAFTYPCPGNHEEFLEITKDVPTQDLPTVIQRIRALHHPRLHADNKAKLGRFAEILVEHVSYMANESEEPSFAIIENILRHVHSLAKTHPINVAMAFRARLREISEDRPLSLLPGDLVVLTGVSTVFPTSDHFHAVATPAHLCLARFLGQCSPNGTSDFVTGAFATSLCLQYQTIAKRYMPEFINYVLNALCNLAPTELTARNMSFPLRKSQQSVKLAPVKKVTPRKLRFRDVCATTSDSQAEEDLKISLVAAFVSLLDTASDLWAEKSAFVEIFTPVRAVLNHLRQSFKSKVFAAARDPLQSTLDKIDAHLARASLARRPLLLHNHRPLAIKSAIPKFEENFNPDKHYDPDRERAEANRLKAEYKREKKGAMRELRKDASFVAREKLREKKERDAEYEKKYKRLIAEIQSEEGRAANEYEREKRGRAGKR</sequence>
<feature type="region of interest" description="Disordered" evidence="8">
    <location>
        <begin position="181"/>
        <end position="406"/>
    </location>
</feature>
<evidence type="ECO:0000256" key="2">
    <source>
        <dbReference type="ARBA" id="ARBA00007466"/>
    </source>
</evidence>
<evidence type="ECO:0000256" key="6">
    <source>
        <dbReference type="ARBA" id="ARBA00024695"/>
    </source>
</evidence>
<keyword evidence="3" id="KW-0690">Ribosome biogenesis</keyword>
<feature type="coiled-coil region" evidence="7">
    <location>
        <begin position="838"/>
        <end position="898"/>
    </location>
</feature>
<feature type="compositionally biased region" description="Acidic residues" evidence="8">
    <location>
        <begin position="206"/>
        <end position="223"/>
    </location>
</feature>
<feature type="region of interest" description="Disordered" evidence="8">
    <location>
        <begin position="426"/>
        <end position="454"/>
    </location>
</feature>
<dbReference type="EMBL" id="MNBE01000719">
    <property type="protein sequence ID" value="OKO94338.1"/>
    <property type="molecule type" value="Genomic_DNA"/>
</dbReference>
<dbReference type="GO" id="GO:0032040">
    <property type="term" value="C:small-subunit processome"/>
    <property type="evidence" value="ECO:0007669"/>
    <property type="project" value="InterPro"/>
</dbReference>
<evidence type="ECO:0000256" key="1">
    <source>
        <dbReference type="ARBA" id="ARBA00004604"/>
    </source>
</evidence>
<dbReference type="GO" id="GO:0030692">
    <property type="term" value="C:Noc4p-Nop14p complex"/>
    <property type="evidence" value="ECO:0007669"/>
    <property type="project" value="TreeGrafter"/>
</dbReference>
<evidence type="ECO:0000256" key="5">
    <source>
        <dbReference type="ARBA" id="ARBA00023242"/>
    </source>
</evidence>
<keyword evidence="10" id="KW-1185">Reference proteome</keyword>
<organism evidence="9 10">
    <name type="scientific">Penicillium subrubescens</name>
    <dbReference type="NCBI Taxonomy" id="1316194"/>
    <lineage>
        <taxon>Eukaryota</taxon>
        <taxon>Fungi</taxon>
        <taxon>Dikarya</taxon>
        <taxon>Ascomycota</taxon>
        <taxon>Pezizomycotina</taxon>
        <taxon>Eurotiomycetes</taxon>
        <taxon>Eurotiomycetidae</taxon>
        <taxon>Eurotiales</taxon>
        <taxon>Aspergillaceae</taxon>
        <taxon>Penicillium</taxon>
    </lineage>
</organism>
<evidence type="ECO:0000256" key="3">
    <source>
        <dbReference type="ARBA" id="ARBA00022517"/>
    </source>
</evidence>
<accession>A0A1Q5T256</accession>
<comment type="function">
    <text evidence="6">Involved in nucleolar processing of pre-18S ribosomal RNA. Has a role in the nuclear export of 40S pre-ribosomal subunit to the cytoplasm.</text>
</comment>
<evidence type="ECO:0000256" key="8">
    <source>
        <dbReference type="SAM" id="MobiDB-lite"/>
    </source>
</evidence>